<name>A0A316YER3_9BASI</name>
<dbReference type="RefSeq" id="XP_025375105.1">
    <property type="nucleotide sequence ID" value="XM_025522658.1"/>
</dbReference>
<dbReference type="Proteomes" id="UP000245768">
    <property type="component" value="Unassembled WGS sequence"/>
</dbReference>
<feature type="region of interest" description="Disordered" evidence="1">
    <location>
        <begin position="26"/>
        <end position="78"/>
    </location>
</feature>
<keyword evidence="3" id="KW-1185">Reference proteome</keyword>
<organism evidence="2 3">
    <name type="scientific">Acaromyces ingoldii</name>
    <dbReference type="NCBI Taxonomy" id="215250"/>
    <lineage>
        <taxon>Eukaryota</taxon>
        <taxon>Fungi</taxon>
        <taxon>Dikarya</taxon>
        <taxon>Basidiomycota</taxon>
        <taxon>Ustilaginomycotina</taxon>
        <taxon>Exobasidiomycetes</taxon>
        <taxon>Exobasidiales</taxon>
        <taxon>Cryptobasidiaceae</taxon>
        <taxon>Acaromyces</taxon>
    </lineage>
</organism>
<evidence type="ECO:0000313" key="3">
    <source>
        <dbReference type="Proteomes" id="UP000245768"/>
    </source>
</evidence>
<proteinExistence type="predicted"/>
<feature type="compositionally biased region" description="Basic and acidic residues" evidence="1">
    <location>
        <begin position="63"/>
        <end position="78"/>
    </location>
</feature>
<evidence type="ECO:0000313" key="2">
    <source>
        <dbReference type="EMBL" id="PWN87907.1"/>
    </source>
</evidence>
<dbReference type="EMBL" id="KZ819639">
    <property type="protein sequence ID" value="PWN87907.1"/>
    <property type="molecule type" value="Genomic_DNA"/>
</dbReference>
<sequence>MHATPPSDAPSLGRRSSTCTLPFAKASSKIEHSSPLLAGGDVMGAPVPRTAPLSSCAAGLPLSDKEDRGGPDGDAHWA</sequence>
<accession>A0A316YER3</accession>
<protein>
    <submittedName>
        <fullName evidence="2">Uncharacterized protein</fullName>
    </submittedName>
</protein>
<dbReference type="InParanoid" id="A0A316YER3"/>
<reference evidence="2 3" key="1">
    <citation type="journal article" date="2018" name="Mol. Biol. Evol.">
        <title>Broad Genomic Sampling Reveals a Smut Pathogenic Ancestry of the Fungal Clade Ustilaginomycotina.</title>
        <authorList>
            <person name="Kijpornyongpan T."/>
            <person name="Mondo S.J."/>
            <person name="Barry K."/>
            <person name="Sandor L."/>
            <person name="Lee J."/>
            <person name="Lipzen A."/>
            <person name="Pangilinan J."/>
            <person name="LaButti K."/>
            <person name="Hainaut M."/>
            <person name="Henrissat B."/>
            <person name="Grigoriev I.V."/>
            <person name="Spatafora J.W."/>
            <person name="Aime M.C."/>
        </authorList>
    </citation>
    <scope>NUCLEOTIDE SEQUENCE [LARGE SCALE GENOMIC DNA]</scope>
    <source>
        <strain evidence="2 3">MCA 4198</strain>
    </source>
</reference>
<evidence type="ECO:0000256" key="1">
    <source>
        <dbReference type="SAM" id="MobiDB-lite"/>
    </source>
</evidence>
<dbReference type="AlphaFoldDB" id="A0A316YER3"/>
<dbReference type="GeneID" id="37044574"/>
<gene>
    <name evidence="2" type="ORF">FA10DRAFT_269189</name>
</gene>